<dbReference type="GO" id="GO:0005737">
    <property type="term" value="C:cytoplasm"/>
    <property type="evidence" value="ECO:0007669"/>
    <property type="project" value="UniProtKB-SubCell"/>
</dbReference>
<name>A0A9J9HE98_RHIWR</name>
<dbReference type="InterPro" id="IPR008925">
    <property type="entry name" value="aa_tRNA-synth_I_cd-bd_sf"/>
</dbReference>
<evidence type="ECO:0000256" key="7">
    <source>
        <dbReference type="ARBA" id="ARBA00022917"/>
    </source>
</evidence>
<comment type="similarity">
    <text evidence="2 10">Belongs to the class-I aminoacyl-tRNA synthetase family.</text>
</comment>
<evidence type="ECO:0000256" key="2">
    <source>
        <dbReference type="ARBA" id="ARBA00005594"/>
    </source>
</evidence>
<keyword evidence="7 10" id="KW-0648">Protein biosynthesis</keyword>
<evidence type="ECO:0000313" key="12">
    <source>
        <dbReference type="EMBL" id="ABQ69912.1"/>
    </source>
</evidence>
<evidence type="ECO:0000256" key="10">
    <source>
        <dbReference type="HAMAP-Rule" id="MF_00177"/>
    </source>
</evidence>
<evidence type="ECO:0000256" key="5">
    <source>
        <dbReference type="ARBA" id="ARBA00022741"/>
    </source>
</evidence>
<dbReference type="EMBL" id="CP000699">
    <property type="protein sequence ID" value="ABQ69912.1"/>
    <property type="molecule type" value="Genomic_DNA"/>
</dbReference>
<reference evidence="12 13" key="1">
    <citation type="journal article" date="2010" name="J. Bacteriol.">
        <title>Genome sequence of the dioxin-mineralizing bacterium Sphingomonas wittichii RW1.</title>
        <authorList>
            <person name="Miller T.R."/>
            <person name="Delcher A.L."/>
            <person name="Salzberg S.L."/>
            <person name="Saunders E."/>
            <person name="Detter J.C."/>
            <person name="Halden R.U."/>
        </authorList>
    </citation>
    <scope>NUCLEOTIDE SEQUENCE [LARGE SCALE GENOMIC DNA]</scope>
    <source>
        <strain evidence="13">DSM 6014 / CCUG 31198 / JCM 15750 / NBRC 105917 / EY 4224 / RW1</strain>
    </source>
</reference>
<dbReference type="Pfam" id="PF01921">
    <property type="entry name" value="tRNA-synt_1f"/>
    <property type="match status" value="1"/>
</dbReference>
<dbReference type="GO" id="GO:0000049">
    <property type="term" value="F:tRNA binding"/>
    <property type="evidence" value="ECO:0007669"/>
    <property type="project" value="InterPro"/>
</dbReference>
<dbReference type="GO" id="GO:0004824">
    <property type="term" value="F:lysine-tRNA ligase activity"/>
    <property type="evidence" value="ECO:0007669"/>
    <property type="project" value="UniProtKB-UniRule"/>
</dbReference>
<evidence type="ECO:0000256" key="1">
    <source>
        <dbReference type="ARBA" id="ARBA00004496"/>
    </source>
</evidence>
<evidence type="ECO:0000256" key="11">
    <source>
        <dbReference type="SAM" id="MobiDB-lite"/>
    </source>
</evidence>
<dbReference type="SUPFAM" id="SSF52374">
    <property type="entry name" value="Nucleotidylyl transferase"/>
    <property type="match status" value="1"/>
</dbReference>
<dbReference type="PANTHER" id="PTHR37940:SF1">
    <property type="entry name" value="LYSINE--TRNA LIGASE"/>
    <property type="match status" value="1"/>
</dbReference>
<feature type="short sequence motif" description="'HIGH' region" evidence="10">
    <location>
        <begin position="102"/>
        <end position="110"/>
    </location>
</feature>
<dbReference type="EC" id="6.1.1.6" evidence="10"/>
<feature type="short sequence motif" description="'KMSKS' region" evidence="10">
    <location>
        <begin position="347"/>
        <end position="351"/>
    </location>
</feature>
<dbReference type="PROSITE" id="PS00178">
    <property type="entry name" value="AA_TRNA_LIGASE_I"/>
    <property type="match status" value="1"/>
</dbReference>
<dbReference type="SUPFAM" id="SSF48163">
    <property type="entry name" value="An anticodon-binding domain of class I aminoacyl-tRNA synthetases"/>
    <property type="match status" value="1"/>
</dbReference>
<dbReference type="KEGG" id="swi:Swit_3566"/>
<dbReference type="GO" id="GO:0005524">
    <property type="term" value="F:ATP binding"/>
    <property type="evidence" value="ECO:0007669"/>
    <property type="project" value="UniProtKB-UniRule"/>
</dbReference>
<evidence type="ECO:0000256" key="9">
    <source>
        <dbReference type="ARBA" id="ARBA00048573"/>
    </source>
</evidence>
<dbReference type="InterPro" id="IPR020751">
    <property type="entry name" value="aa-tRNA-synth_I_codon-bd_sub2"/>
</dbReference>
<keyword evidence="6 10" id="KW-0067">ATP-binding</keyword>
<dbReference type="PANTHER" id="PTHR37940">
    <property type="entry name" value="LYSINE--TRNA LIGASE"/>
    <property type="match status" value="1"/>
</dbReference>
<evidence type="ECO:0000256" key="6">
    <source>
        <dbReference type="ARBA" id="ARBA00022840"/>
    </source>
</evidence>
<dbReference type="InterPro" id="IPR002904">
    <property type="entry name" value="Lys-tRNA-ligase"/>
</dbReference>
<accession>A0A9J9HE98</accession>
<feature type="region of interest" description="Disordered" evidence="11">
    <location>
        <begin position="1"/>
        <end position="23"/>
    </location>
</feature>
<evidence type="ECO:0000313" key="13">
    <source>
        <dbReference type="Proteomes" id="UP000001989"/>
    </source>
</evidence>
<dbReference type="GO" id="GO:0006430">
    <property type="term" value="P:lysyl-tRNA aminoacylation"/>
    <property type="evidence" value="ECO:0007669"/>
    <property type="project" value="UniProtKB-UniRule"/>
</dbReference>
<dbReference type="AlphaFoldDB" id="A0A9J9HE98"/>
<dbReference type="InterPro" id="IPR001412">
    <property type="entry name" value="aa-tRNA-synth_I_CS"/>
</dbReference>
<organism evidence="12 13">
    <name type="scientific">Rhizorhabdus wittichii (strain DSM 6014 / CCUG 31198 / JCM 15750 / NBRC 105917 / EY 4224 / RW1)</name>
    <name type="common">Sphingomonas wittichii</name>
    <dbReference type="NCBI Taxonomy" id="392499"/>
    <lineage>
        <taxon>Bacteria</taxon>
        <taxon>Pseudomonadati</taxon>
        <taxon>Pseudomonadota</taxon>
        <taxon>Alphaproteobacteria</taxon>
        <taxon>Sphingomonadales</taxon>
        <taxon>Sphingomonadaceae</taxon>
        <taxon>Rhizorhabdus</taxon>
    </lineage>
</organism>
<dbReference type="HAMAP" id="MF_00177">
    <property type="entry name" value="Lys_tRNA_synth_class1"/>
    <property type="match status" value="1"/>
</dbReference>
<keyword evidence="8 10" id="KW-0030">Aminoacyl-tRNA synthetase</keyword>
<dbReference type="NCBIfam" id="NF001968">
    <property type="entry name" value="PRK00750.1-2"/>
    <property type="match status" value="1"/>
</dbReference>
<comment type="subcellular location">
    <subcellularLocation>
        <location evidence="1 10">Cytoplasm</location>
    </subcellularLocation>
</comment>
<evidence type="ECO:0000256" key="8">
    <source>
        <dbReference type="ARBA" id="ARBA00023146"/>
    </source>
</evidence>
<dbReference type="InterPro" id="IPR014729">
    <property type="entry name" value="Rossmann-like_a/b/a_fold"/>
</dbReference>
<keyword evidence="4 10" id="KW-0436">Ligase</keyword>
<dbReference type="Gene3D" id="1.10.10.350">
    <property type="match status" value="1"/>
</dbReference>
<evidence type="ECO:0000256" key="4">
    <source>
        <dbReference type="ARBA" id="ARBA00022598"/>
    </source>
</evidence>
<sequence length="583" mass="64840">MVEGGGAQRQLRRRTPPPPSAVPLPICDGEDLGWPHGHYGFFSVGLSLQGRHMTDSITPVALREAALVSKAWPYEEARKLLKRYEKGAPAKGHVLFETGYGPSGLPHIGTFNEVLRTTMVRRAYEEMSDVPTRLIAFSDDMDGLRKVPDNVPNQEMLRAHLGKPLTKIPDPFGKYESFAHHNNAMLREFLDRFGFDYDFRSSTEAYESGQFDEALKDILRHYDGIMGIMLPTLRKERQATYSPVLPISPKSGVVLQVPVEVVDADQGLIRFDDEGETVVQSILGGKAKLQWKVDWAMRWVALGVDYEMSGKDLIDSVVQSSKIARELGARPPEGFNYEMFLDEKGEKISKSKGNGLSLEQWLTYGPEESLAFYAYREPKKAKQLHMGVIPRAVDDYWQFRGNYPGQPIEQKLGNPVHHIHGATGDAVPDNVLPVTFGLLLNLVGVMGDASKEQVWGYLANYVPDASAAKYPELDRLIGHALAYHRDFVAPTLKRRKPTDNEAAALRALDAKLAAMPADASAEDIQNEVYAIGKEEAHGFASLRDWFKALYETLLGAEQGPRMGSFIALYGIANSRRLIAEALA</sequence>
<dbReference type="NCBIfam" id="TIGR00467">
    <property type="entry name" value="lysS_arch"/>
    <property type="match status" value="1"/>
</dbReference>
<keyword evidence="3 10" id="KW-0963">Cytoplasm</keyword>
<proteinExistence type="inferred from homology"/>
<comment type="catalytic activity">
    <reaction evidence="9 10">
        <text>tRNA(Lys) + L-lysine + ATP = L-lysyl-tRNA(Lys) + AMP + diphosphate</text>
        <dbReference type="Rhea" id="RHEA:20792"/>
        <dbReference type="Rhea" id="RHEA-COMP:9696"/>
        <dbReference type="Rhea" id="RHEA-COMP:9697"/>
        <dbReference type="ChEBI" id="CHEBI:30616"/>
        <dbReference type="ChEBI" id="CHEBI:32551"/>
        <dbReference type="ChEBI" id="CHEBI:33019"/>
        <dbReference type="ChEBI" id="CHEBI:78442"/>
        <dbReference type="ChEBI" id="CHEBI:78529"/>
        <dbReference type="ChEBI" id="CHEBI:456215"/>
        <dbReference type="EC" id="6.1.1.6"/>
    </reaction>
</comment>
<keyword evidence="13" id="KW-1185">Reference proteome</keyword>
<gene>
    <name evidence="10" type="primary">lysS</name>
    <name evidence="12" type="ordered locus">Swit_3566</name>
</gene>
<protein>
    <recommendedName>
        <fullName evidence="10">Lysine--tRNA ligase</fullName>
        <ecNumber evidence="10">6.1.1.6</ecNumber>
    </recommendedName>
    <alternativeName>
        <fullName evidence="10">Lysyl-tRNA synthetase</fullName>
        <shortName evidence="10">LysRS</shortName>
    </alternativeName>
</protein>
<dbReference type="Proteomes" id="UP000001989">
    <property type="component" value="Chromosome"/>
</dbReference>
<keyword evidence="5 10" id="KW-0547">Nucleotide-binding</keyword>
<dbReference type="Gene3D" id="3.40.50.620">
    <property type="entry name" value="HUPs"/>
    <property type="match status" value="2"/>
</dbReference>
<evidence type="ECO:0000256" key="3">
    <source>
        <dbReference type="ARBA" id="ARBA00022490"/>
    </source>
</evidence>
<feature type="binding site" evidence="10">
    <location>
        <position position="350"/>
    </location>
    <ligand>
        <name>ATP</name>
        <dbReference type="ChEBI" id="CHEBI:30616"/>
    </ligand>
</feature>